<dbReference type="AlphaFoldDB" id="A0A6A6ZNN4"/>
<feature type="domain" description="Tyrosinase copper-binding" evidence="3">
    <location>
        <begin position="95"/>
        <end position="112"/>
    </location>
</feature>
<accession>A0A6A6ZNN4</accession>
<evidence type="ECO:0000259" key="4">
    <source>
        <dbReference type="PROSITE" id="PS00498"/>
    </source>
</evidence>
<organism evidence="5 6">
    <name type="scientific">Ophiobolus disseminans</name>
    <dbReference type="NCBI Taxonomy" id="1469910"/>
    <lineage>
        <taxon>Eukaryota</taxon>
        <taxon>Fungi</taxon>
        <taxon>Dikarya</taxon>
        <taxon>Ascomycota</taxon>
        <taxon>Pezizomycotina</taxon>
        <taxon>Dothideomycetes</taxon>
        <taxon>Pleosporomycetidae</taxon>
        <taxon>Pleosporales</taxon>
        <taxon>Pleosporineae</taxon>
        <taxon>Phaeosphaeriaceae</taxon>
        <taxon>Ophiobolus</taxon>
    </lineage>
</organism>
<dbReference type="PANTHER" id="PTHR11474:SF116">
    <property type="entry name" value="TYROSINASE"/>
    <property type="match status" value="1"/>
</dbReference>
<dbReference type="PROSITE" id="PS00498">
    <property type="entry name" value="TYROSINASE_2"/>
    <property type="match status" value="1"/>
</dbReference>
<sequence>MRFLTTVATALAGSVTALKVLEHDKLAIIGLQNVAKDVAKNGYPSPGTYEKLNYIDAIKCIHKKPALTPSAIASGAKSRYDDFIVTHVLQTWSVHATANFLPWHRYYLFAYEQLLRTECGLKGYLPYYNWAWWHEAPDKSPLYDGSETSIGSGGTYVPGRNYTCVPNEVKSGCPIHLPPGVGGGCITGPLANWTLNLGPLLTMLPGVKPNPQEDGLGYNPRCISRDLSKEAAYETRDEMVTSLITGYNDMLSFQNRMQGDFPNKFFGVHTAGHFTIGGDAGTDFFNSPSDPGFFFHHGMIDRVWWIWQNQDLEKRRNQLGGTITFNDNPPSRNGTLEDVLTLGSILEGEFPNITNGDAMSTIGGPFCYVYDDA</sequence>
<dbReference type="Gene3D" id="1.10.1280.10">
    <property type="entry name" value="Di-copper center containing domain from catechol oxidase"/>
    <property type="match status" value="1"/>
</dbReference>
<dbReference type="PROSITE" id="PS00497">
    <property type="entry name" value="TYROSINASE_1"/>
    <property type="match status" value="1"/>
</dbReference>
<feature type="domain" description="Tyrosinase copper-binding" evidence="4">
    <location>
        <begin position="290"/>
        <end position="301"/>
    </location>
</feature>
<dbReference type="InterPro" id="IPR050316">
    <property type="entry name" value="Tyrosinase/Hemocyanin"/>
</dbReference>
<dbReference type="Proteomes" id="UP000799424">
    <property type="component" value="Unassembled WGS sequence"/>
</dbReference>
<dbReference type="Pfam" id="PF00264">
    <property type="entry name" value="Tyrosinase"/>
    <property type="match status" value="1"/>
</dbReference>
<reference evidence="5" key="1">
    <citation type="journal article" date="2020" name="Stud. Mycol.">
        <title>101 Dothideomycetes genomes: a test case for predicting lifestyles and emergence of pathogens.</title>
        <authorList>
            <person name="Haridas S."/>
            <person name="Albert R."/>
            <person name="Binder M."/>
            <person name="Bloem J."/>
            <person name="Labutti K."/>
            <person name="Salamov A."/>
            <person name="Andreopoulos B."/>
            <person name="Baker S."/>
            <person name="Barry K."/>
            <person name="Bills G."/>
            <person name="Bluhm B."/>
            <person name="Cannon C."/>
            <person name="Castanera R."/>
            <person name="Culley D."/>
            <person name="Daum C."/>
            <person name="Ezra D."/>
            <person name="Gonzalez J."/>
            <person name="Henrissat B."/>
            <person name="Kuo A."/>
            <person name="Liang C."/>
            <person name="Lipzen A."/>
            <person name="Lutzoni F."/>
            <person name="Magnuson J."/>
            <person name="Mondo S."/>
            <person name="Nolan M."/>
            <person name="Ohm R."/>
            <person name="Pangilinan J."/>
            <person name="Park H.-J."/>
            <person name="Ramirez L."/>
            <person name="Alfaro M."/>
            <person name="Sun H."/>
            <person name="Tritt A."/>
            <person name="Yoshinaga Y."/>
            <person name="Zwiers L.-H."/>
            <person name="Turgeon B."/>
            <person name="Goodwin S."/>
            <person name="Spatafora J."/>
            <person name="Crous P."/>
            <person name="Grigoriev I."/>
        </authorList>
    </citation>
    <scope>NUCLEOTIDE SEQUENCE</scope>
    <source>
        <strain evidence="5">CBS 113818</strain>
    </source>
</reference>
<dbReference type="GO" id="GO:0046872">
    <property type="term" value="F:metal ion binding"/>
    <property type="evidence" value="ECO:0007669"/>
    <property type="project" value="UniProtKB-KW"/>
</dbReference>
<dbReference type="InterPro" id="IPR002227">
    <property type="entry name" value="Tyrosinase_Cu-bd"/>
</dbReference>
<gene>
    <name evidence="5" type="ORF">CC86DRAFT_423673</name>
</gene>
<name>A0A6A6ZNN4_9PLEO</name>
<protein>
    <submittedName>
        <fullName evidence="5">Di-copper centre-containing protein</fullName>
    </submittedName>
</protein>
<evidence type="ECO:0000313" key="5">
    <source>
        <dbReference type="EMBL" id="KAF2822486.1"/>
    </source>
</evidence>
<dbReference type="SUPFAM" id="SSF48056">
    <property type="entry name" value="Di-copper centre-containing domain"/>
    <property type="match status" value="1"/>
</dbReference>
<dbReference type="PANTHER" id="PTHR11474">
    <property type="entry name" value="TYROSINASE FAMILY MEMBER"/>
    <property type="match status" value="1"/>
</dbReference>
<dbReference type="OrthoDB" id="6132182at2759"/>
<evidence type="ECO:0000313" key="6">
    <source>
        <dbReference type="Proteomes" id="UP000799424"/>
    </source>
</evidence>
<proteinExistence type="predicted"/>
<keyword evidence="2" id="KW-0732">Signal</keyword>
<keyword evidence="6" id="KW-1185">Reference proteome</keyword>
<evidence type="ECO:0000259" key="3">
    <source>
        <dbReference type="PROSITE" id="PS00497"/>
    </source>
</evidence>
<dbReference type="PRINTS" id="PR00092">
    <property type="entry name" value="TYROSINASE"/>
</dbReference>
<dbReference type="GO" id="GO:0016491">
    <property type="term" value="F:oxidoreductase activity"/>
    <property type="evidence" value="ECO:0007669"/>
    <property type="project" value="InterPro"/>
</dbReference>
<dbReference type="InterPro" id="IPR008922">
    <property type="entry name" value="Di-copper_centre_dom_sf"/>
</dbReference>
<dbReference type="EMBL" id="MU006234">
    <property type="protein sequence ID" value="KAF2822486.1"/>
    <property type="molecule type" value="Genomic_DNA"/>
</dbReference>
<evidence type="ECO:0000256" key="1">
    <source>
        <dbReference type="ARBA" id="ARBA00022723"/>
    </source>
</evidence>
<keyword evidence="1" id="KW-0479">Metal-binding</keyword>
<feature type="chain" id="PRO_5025473998" evidence="2">
    <location>
        <begin position="18"/>
        <end position="373"/>
    </location>
</feature>
<evidence type="ECO:0000256" key="2">
    <source>
        <dbReference type="SAM" id="SignalP"/>
    </source>
</evidence>
<feature type="signal peptide" evidence="2">
    <location>
        <begin position="1"/>
        <end position="17"/>
    </location>
</feature>